<gene>
    <name evidence="2" type="ORF">EV665_104336</name>
</gene>
<evidence type="ECO:0000313" key="3">
    <source>
        <dbReference type="Proteomes" id="UP000295351"/>
    </source>
</evidence>
<organism evidence="2 3">
    <name type="scientific">Shinella granuli</name>
    <dbReference type="NCBI Taxonomy" id="323621"/>
    <lineage>
        <taxon>Bacteria</taxon>
        <taxon>Pseudomonadati</taxon>
        <taxon>Pseudomonadota</taxon>
        <taxon>Alphaproteobacteria</taxon>
        <taxon>Hyphomicrobiales</taxon>
        <taxon>Rhizobiaceae</taxon>
        <taxon>Shinella</taxon>
    </lineage>
</organism>
<protein>
    <submittedName>
        <fullName evidence="2">Uncharacterized protein</fullName>
    </submittedName>
</protein>
<proteinExistence type="predicted"/>
<accession>A0A4R2CXU5</accession>
<keyword evidence="3" id="KW-1185">Reference proteome</keyword>
<dbReference type="Proteomes" id="UP000295351">
    <property type="component" value="Unassembled WGS sequence"/>
</dbReference>
<comment type="caution">
    <text evidence="2">The sequence shown here is derived from an EMBL/GenBank/DDBJ whole genome shotgun (WGS) entry which is preliminary data.</text>
</comment>
<name>A0A4R2CXU5_SHIGR</name>
<dbReference type="AlphaFoldDB" id="A0A4R2CXU5"/>
<reference evidence="2 3" key="1">
    <citation type="submission" date="2019-03" db="EMBL/GenBank/DDBJ databases">
        <title>Genomic Encyclopedia of Type Strains, Phase IV (KMG-IV): sequencing the most valuable type-strain genomes for metagenomic binning, comparative biology and taxonomic classification.</title>
        <authorList>
            <person name="Goeker M."/>
        </authorList>
    </citation>
    <scope>NUCLEOTIDE SEQUENCE [LARGE SCALE GENOMIC DNA]</scope>
    <source>
        <strain evidence="2 3">DSM 18401</strain>
    </source>
</reference>
<evidence type="ECO:0000256" key="1">
    <source>
        <dbReference type="SAM" id="MobiDB-lite"/>
    </source>
</evidence>
<sequence length="62" mass="6887">MTATRKPTKASAEKKAAETNSMARRIIDQEAAAREKKTAKLRMLRLAKEAANPAPLPKLKRK</sequence>
<feature type="region of interest" description="Disordered" evidence="1">
    <location>
        <begin position="1"/>
        <end position="25"/>
    </location>
</feature>
<dbReference type="EMBL" id="SLVX01000004">
    <property type="protein sequence ID" value="TCN46658.1"/>
    <property type="molecule type" value="Genomic_DNA"/>
</dbReference>
<dbReference type="RefSeq" id="WP_064328764.1">
    <property type="nucleotide sequence ID" value="NZ_BAABEI010000012.1"/>
</dbReference>
<evidence type="ECO:0000313" key="2">
    <source>
        <dbReference type="EMBL" id="TCN46658.1"/>
    </source>
</evidence>